<evidence type="ECO:0000256" key="3">
    <source>
        <dbReference type="ARBA" id="ARBA00022475"/>
    </source>
</evidence>
<keyword evidence="5 7" id="KW-1133">Transmembrane helix</keyword>
<accession>A0A2S9XAE6</accession>
<feature type="transmembrane region" description="Helical" evidence="7">
    <location>
        <begin position="326"/>
        <end position="348"/>
    </location>
</feature>
<feature type="transmembrane region" description="Helical" evidence="7">
    <location>
        <begin position="262"/>
        <end position="286"/>
    </location>
</feature>
<dbReference type="PANTHER" id="PTHR30489">
    <property type="entry name" value="LIPOPROTEIN-RELEASING SYSTEM TRANSMEMBRANE PROTEIN LOLE"/>
    <property type="match status" value="1"/>
</dbReference>
<evidence type="ECO:0000256" key="7">
    <source>
        <dbReference type="SAM" id="Phobius"/>
    </source>
</evidence>
<proteinExistence type="inferred from homology"/>
<feature type="transmembrane region" description="Helical" evidence="7">
    <location>
        <begin position="16"/>
        <end position="37"/>
    </location>
</feature>
<comment type="similarity">
    <text evidence="2">Belongs to the ABC-4 integral membrane protein family. LolC/E subfamily.</text>
</comment>
<evidence type="ECO:0000256" key="2">
    <source>
        <dbReference type="ARBA" id="ARBA00005236"/>
    </source>
</evidence>
<dbReference type="Proteomes" id="UP000239469">
    <property type="component" value="Unassembled WGS sequence"/>
</dbReference>
<dbReference type="GO" id="GO:0098797">
    <property type="term" value="C:plasma membrane protein complex"/>
    <property type="evidence" value="ECO:0007669"/>
    <property type="project" value="TreeGrafter"/>
</dbReference>
<evidence type="ECO:0000259" key="8">
    <source>
        <dbReference type="Pfam" id="PF02687"/>
    </source>
</evidence>
<feature type="transmembrane region" description="Helical" evidence="7">
    <location>
        <begin position="413"/>
        <end position="433"/>
    </location>
</feature>
<evidence type="ECO:0000256" key="5">
    <source>
        <dbReference type="ARBA" id="ARBA00022989"/>
    </source>
</evidence>
<name>A0A2S9XAE6_9NEIS</name>
<dbReference type="Gene3D" id="2.50.20.10">
    <property type="entry name" value="Lipoprotein localisation LolA/LolB/LppX"/>
    <property type="match status" value="1"/>
</dbReference>
<evidence type="ECO:0000259" key="9">
    <source>
        <dbReference type="Pfam" id="PF17131"/>
    </source>
</evidence>
<dbReference type="InterPro" id="IPR033399">
    <property type="entry name" value="TP_0789-like"/>
</dbReference>
<dbReference type="Pfam" id="PF17131">
    <property type="entry name" value="LolA_like"/>
    <property type="match status" value="1"/>
</dbReference>
<gene>
    <name evidence="10" type="ORF">BUE93_01315</name>
</gene>
<reference evidence="10 11" key="1">
    <citation type="submission" date="2017-01" db="EMBL/GenBank/DDBJ databases">
        <title>New insights into the genetic diversity of Chromobacterium isolated from tropical freshwater lake.</title>
        <authorList>
            <person name="Santos A.B."/>
            <person name="Nascimento A.M."/>
            <person name="Da Silva P.C."/>
        </authorList>
    </citation>
    <scope>NUCLEOTIDE SEQUENCE [LARGE SCALE GENOMIC DNA]</scope>
    <source>
        <strain evidence="10 11">56AF</strain>
    </source>
</reference>
<evidence type="ECO:0000256" key="4">
    <source>
        <dbReference type="ARBA" id="ARBA00022692"/>
    </source>
</evidence>
<keyword evidence="3" id="KW-1003">Cell membrane</keyword>
<comment type="subcellular location">
    <subcellularLocation>
        <location evidence="1">Cell membrane</location>
        <topology evidence="1">Multi-pass membrane protein</topology>
    </subcellularLocation>
</comment>
<organism evidence="10 11">
    <name type="scientific">Chromobacterium amazonense</name>
    <dbReference type="NCBI Taxonomy" id="1382803"/>
    <lineage>
        <taxon>Bacteria</taxon>
        <taxon>Pseudomonadati</taxon>
        <taxon>Pseudomonadota</taxon>
        <taxon>Betaproteobacteria</taxon>
        <taxon>Neisseriales</taxon>
        <taxon>Chromobacteriaceae</taxon>
        <taxon>Chromobacterium</taxon>
    </lineage>
</organism>
<dbReference type="CDD" id="cd16329">
    <property type="entry name" value="LolA_like"/>
    <property type="match status" value="1"/>
</dbReference>
<feature type="domain" description="ABC3 transporter permease C-terminal" evidence="8">
    <location>
        <begin position="278"/>
        <end position="397"/>
    </location>
</feature>
<evidence type="ECO:0000256" key="1">
    <source>
        <dbReference type="ARBA" id="ARBA00004651"/>
    </source>
</evidence>
<dbReference type="InterPro" id="IPR003838">
    <property type="entry name" value="ABC3_permease_C"/>
</dbReference>
<keyword evidence="4 7" id="KW-0812">Transmembrane</keyword>
<dbReference type="OrthoDB" id="368800at2"/>
<dbReference type="GO" id="GO:0044874">
    <property type="term" value="P:lipoprotein localization to outer membrane"/>
    <property type="evidence" value="ECO:0007669"/>
    <property type="project" value="TreeGrafter"/>
</dbReference>
<feature type="domain" description="Uncharacterized protein TP-0789" evidence="9">
    <location>
        <begin position="485"/>
        <end position="660"/>
    </location>
</feature>
<dbReference type="Pfam" id="PF02687">
    <property type="entry name" value="FtsX"/>
    <property type="match status" value="1"/>
</dbReference>
<keyword evidence="6 7" id="KW-0472">Membrane</keyword>
<dbReference type="InterPro" id="IPR051447">
    <property type="entry name" value="Lipoprotein-release_system"/>
</dbReference>
<dbReference type="PANTHER" id="PTHR30489:SF0">
    <property type="entry name" value="LIPOPROTEIN-RELEASING SYSTEM TRANSMEMBRANE PROTEIN LOLE"/>
    <property type="match status" value="1"/>
</dbReference>
<feature type="transmembrane region" description="Helical" evidence="7">
    <location>
        <begin position="371"/>
        <end position="392"/>
    </location>
</feature>
<evidence type="ECO:0000313" key="10">
    <source>
        <dbReference type="EMBL" id="PRP72695.1"/>
    </source>
</evidence>
<comment type="caution">
    <text evidence="10">The sequence shown here is derived from an EMBL/GenBank/DDBJ whole genome shotgun (WGS) entry which is preliminary data.</text>
</comment>
<dbReference type="AlphaFoldDB" id="A0A2S9XAE6"/>
<evidence type="ECO:0000313" key="11">
    <source>
        <dbReference type="Proteomes" id="UP000239469"/>
    </source>
</evidence>
<protein>
    <submittedName>
        <fullName evidence="10">Uncharacterized protein</fullName>
    </submittedName>
</protein>
<dbReference type="EMBL" id="MTBD01000001">
    <property type="protein sequence ID" value="PRP72695.1"/>
    <property type="molecule type" value="Genomic_DNA"/>
</dbReference>
<sequence>MWGMAFRNLYRDQRRTLATVVAVGVGLLAVLLFLGYIRFVEGSLASVVIYRDANAHVQIYRKDGPEQLAATPAQYSLDRAEQQMLHKQAQALPHFRRVSDQLVGVGMVNAGGHNAVFLGRGIDPAFEAALQAESPLAAPPSALGRDGLLLTRQLQDLLGAPAKGGDLQLFGASYSNRLNAVEAPLSGEFSTGIEAIEDKGLKAPLNLLQSLYDTDAVSRVVIQLDDRGNAIAYRDALAARLERQAPGRYEVTTWNHPQIGQLYVSFMGFFNMVFAFTGTVVFVIALTTIQHTVAMNVADRTREIGMLRAMGFSRGKIAGLFVRESVLTTLIAACLALGVAYMTIYAILSSNLQTQLPRIAEPVKLALDLPLGWALAASAVVALGIALGAAVTARKRIGGEVKANGKSVPLTRLLATTTCLMLATMLTASLAHAEDAPSEATMRDWLHKADLARGGWGAYKWSLSIHTEDPAGATTTTYDIAVRDGKALARTVEPKRYQGEKILIASRAMWYAKPGLRKPVSISPQQRLVGEAANGDIAATQYARDYAPAYAGSAQVNGVDCHKLKLTASTPGATYESIVYYLDKRSLMGVKADFLTAGGAVFKTATFEYGNKVKVNGREQPFVSVMKIVNANFPDRYSRLQYVQVSPSNPPDSLFALDTLMTM</sequence>
<evidence type="ECO:0000256" key="6">
    <source>
        <dbReference type="ARBA" id="ARBA00023136"/>
    </source>
</evidence>